<dbReference type="EMBL" id="JACBZM010000001">
    <property type="protein sequence ID" value="NYI44130.1"/>
    <property type="molecule type" value="Genomic_DNA"/>
</dbReference>
<organism evidence="2 3">
    <name type="scientific">Nocardioides aromaticivorans</name>
    <dbReference type="NCBI Taxonomy" id="200618"/>
    <lineage>
        <taxon>Bacteria</taxon>
        <taxon>Bacillati</taxon>
        <taxon>Actinomycetota</taxon>
        <taxon>Actinomycetes</taxon>
        <taxon>Propionibacteriales</taxon>
        <taxon>Nocardioidaceae</taxon>
        <taxon>Nocardioides</taxon>
    </lineage>
</organism>
<dbReference type="Pfam" id="PF13302">
    <property type="entry name" value="Acetyltransf_3"/>
    <property type="match status" value="1"/>
</dbReference>
<proteinExistence type="predicted"/>
<comment type="caution">
    <text evidence="2">The sequence shown here is derived from an EMBL/GenBank/DDBJ whole genome shotgun (WGS) entry which is preliminary data.</text>
</comment>
<dbReference type="PANTHER" id="PTHR39173:SF1">
    <property type="entry name" value="ACETYLTRANSFERASE"/>
    <property type="match status" value="1"/>
</dbReference>
<dbReference type="AlphaFoldDB" id="A0A7Z0CMR4"/>
<evidence type="ECO:0000313" key="3">
    <source>
        <dbReference type="Proteomes" id="UP000562045"/>
    </source>
</evidence>
<dbReference type="PROSITE" id="PS51186">
    <property type="entry name" value="GNAT"/>
    <property type="match status" value="1"/>
</dbReference>
<dbReference type="GO" id="GO:0016747">
    <property type="term" value="F:acyltransferase activity, transferring groups other than amino-acyl groups"/>
    <property type="evidence" value="ECO:0007669"/>
    <property type="project" value="InterPro"/>
</dbReference>
<evidence type="ECO:0000313" key="2">
    <source>
        <dbReference type="EMBL" id="NYI44130.1"/>
    </source>
</evidence>
<gene>
    <name evidence="2" type="ORF">BJ993_001210</name>
</gene>
<protein>
    <submittedName>
        <fullName evidence="2">Putative acetyltransferase</fullName>
    </submittedName>
</protein>
<evidence type="ECO:0000259" key="1">
    <source>
        <dbReference type="PROSITE" id="PS51186"/>
    </source>
</evidence>
<accession>A0A7Z0CMR4</accession>
<sequence length="176" mass="18957">MTALVDPDTARWQSWAAMVEDFGGTTEMHGSGHWFLEGDPVPTEAGCAAFVLMTELTAPGDLDGTRVPSSYFWITDGDGGPDDEVVGFLNLRHVLNDFLLEEGGHIGYSIRPAARRRGHASAALALAVAAAARLGIDRVLVTCEDDNDASRRTIEANGGVLEDVRNGKRRYWIATA</sequence>
<dbReference type="SUPFAM" id="SSF55729">
    <property type="entry name" value="Acyl-CoA N-acyltransferases (Nat)"/>
    <property type="match status" value="1"/>
</dbReference>
<dbReference type="InterPro" id="IPR016181">
    <property type="entry name" value="Acyl_CoA_acyltransferase"/>
</dbReference>
<dbReference type="Gene3D" id="3.40.630.30">
    <property type="match status" value="1"/>
</dbReference>
<dbReference type="InterPro" id="IPR000182">
    <property type="entry name" value="GNAT_dom"/>
</dbReference>
<dbReference type="RefSeq" id="WP_036551437.1">
    <property type="nucleotide sequence ID" value="NZ_JACBZM010000001.1"/>
</dbReference>
<name>A0A7Z0CMR4_9ACTN</name>
<dbReference type="PANTHER" id="PTHR39173">
    <property type="entry name" value="ACETYLTRANSFERASE"/>
    <property type="match status" value="1"/>
</dbReference>
<reference evidence="2 3" key="1">
    <citation type="submission" date="2020-07" db="EMBL/GenBank/DDBJ databases">
        <title>Sequencing the genomes of 1000 actinobacteria strains.</title>
        <authorList>
            <person name="Klenk H.-P."/>
        </authorList>
    </citation>
    <scope>NUCLEOTIDE SEQUENCE [LARGE SCALE GENOMIC DNA]</scope>
    <source>
        <strain evidence="2 3">DSM 15131</strain>
    </source>
</reference>
<dbReference type="Proteomes" id="UP000562045">
    <property type="component" value="Unassembled WGS sequence"/>
</dbReference>
<feature type="domain" description="N-acetyltransferase" evidence="1">
    <location>
        <begin position="82"/>
        <end position="176"/>
    </location>
</feature>
<keyword evidence="2" id="KW-0808">Transferase</keyword>